<dbReference type="AlphaFoldDB" id="A0A8J3F1U6"/>
<dbReference type="PROSITE" id="PS51257">
    <property type="entry name" value="PROKAR_LIPOPROTEIN"/>
    <property type="match status" value="1"/>
</dbReference>
<feature type="compositionally biased region" description="Low complexity" evidence="1">
    <location>
        <begin position="27"/>
        <end position="44"/>
    </location>
</feature>
<organism evidence="2 3">
    <name type="scientific">Oxalicibacterium faecigallinarum</name>
    <dbReference type="NCBI Taxonomy" id="573741"/>
    <lineage>
        <taxon>Bacteria</taxon>
        <taxon>Pseudomonadati</taxon>
        <taxon>Pseudomonadota</taxon>
        <taxon>Betaproteobacteria</taxon>
        <taxon>Burkholderiales</taxon>
        <taxon>Oxalobacteraceae</taxon>
        <taxon>Oxalicibacterium</taxon>
    </lineage>
</organism>
<name>A0A8J3F1U6_9BURK</name>
<feature type="compositionally biased region" description="Basic and acidic residues" evidence="1">
    <location>
        <begin position="46"/>
        <end position="60"/>
    </location>
</feature>
<dbReference type="EMBL" id="BMDI01000002">
    <property type="protein sequence ID" value="GGI20022.1"/>
    <property type="molecule type" value="Genomic_DNA"/>
</dbReference>
<sequence>MKKLIGLAVLSTLLVGCETMQKKEEAPAPVAAKPAPEPVAPAKKLSAKEQAAKDAADKKAAAAAASKKSAAPTADAGKPQEVKGINGWSGQIIGTPAPKSKFNNLKIGMGFNEVISVVGKPTDTSSHITGKAWIPFYFGSGRYETVFYYKGLGRLTFAGGAGAYTYGVNDNSGLTIIEHDKTERGFQ</sequence>
<keyword evidence="3" id="KW-1185">Reference proteome</keyword>
<evidence type="ECO:0000256" key="1">
    <source>
        <dbReference type="SAM" id="MobiDB-lite"/>
    </source>
</evidence>
<dbReference type="Proteomes" id="UP000642180">
    <property type="component" value="Unassembled WGS sequence"/>
</dbReference>
<protein>
    <recommendedName>
        <fullName evidence="4">Lipoprotein</fullName>
    </recommendedName>
</protein>
<evidence type="ECO:0000313" key="3">
    <source>
        <dbReference type="Proteomes" id="UP000642180"/>
    </source>
</evidence>
<feature type="region of interest" description="Disordered" evidence="1">
    <location>
        <begin position="23"/>
        <end position="89"/>
    </location>
</feature>
<reference evidence="3" key="1">
    <citation type="journal article" date="2019" name="Int. J. Syst. Evol. Microbiol.">
        <title>The Global Catalogue of Microorganisms (GCM) 10K type strain sequencing project: providing services to taxonomists for standard genome sequencing and annotation.</title>
        <authorList>
            <consortium name="The Broad Institute Genomics Platform"/>
            <consortium name="The Broad Institute Genome Sequencing Center for Infectious Disease"/>
            <person name="Wu L."/>
            <person name="Ma J."/>
        </authorList>
    </citation>
    <scope>NUCLEOTIDE SEQUENCE [LARGE SCALE GENOMIC DNA]</scope>
    <source>
        <strain evidence="3">CCM 2767</strain>
    </source>
</reference>
<proteinExistence type="predicted"/>
<comment type="caution">
    <text evidence="2">The sequence shown here is derived from an EMBL/GenBank/DDBJ whole genome shotgun (WGS) entry which is preliminary data.</text>
</comment>
<feature type="compositionally biased region" description="Low complexity" evidence="1">
    <location>
        <begin position="61"/>
        <end position="76"/>
    </location>
</feature>
<evidence type="ECO:0000313" key="2">
    <source>
        <dbReference type="EMBL" id="GGI20022.1"/>
    </source>
</evidence>
<evidence type="ECO:0008006" key="4">
    <source>
        <dbReference type="Google" id="ProtNLM"/>
    </source>
</evidence>
<gene>
    <name evidence="2" type="ORF">GCM10008066_21950</name>
</gene>
<accession>A0A8J3F1U6</accession>
<dbReference type="RefSeq" id="WP_188381399.1">
    <property type="nucleotide sequence ID" value="NZ_BMDI01000002.1"/>
</dbReference>